<dbReference type="EMBL" id="AJWJ01000014">
    <property type="protein sequence ID" value="KAF2077993.1"/>
    <property type="molecule type" value="Genomic_DNA"/>
</dbReference>
<accession>A0A8J4Q112</accession>
<dbReference type="SUPFAM" id="SSF54236">
    <property type="entry name" value="Ubiquitin-like"/>
    <property type="match status" value="1"/>
</dbReference>
<sequence length="608" mass="69635">MQIEYKIIIIHDGQEHIVDIEPDMSYEDFTFIAYSITNVEPELQRYYKLYKDYPTNQNSPLKSFFIKNNQKIILYKVDHNEGNNNFNIQNMQQYGNIVRTITSTLQRMLSYNDARLQSLALDLIPLDIKKESNQKDKLLKLLDWYKNHFFSWVNAPECSVETCSTPNTKGVGRGTPTQDDLYNGASTIEVYMCDSNHTTRFPRYNRTEKLLYTRGGRCGEWVNVFTLFLVALGFQTRYVYDFTDHVWNEVYLDNRWQHTDCCEASLDTPLVYEGGWNKKLNYIFAFEMDGVYDVTKRYSIKFNQLFRNMIPEYMLSHYIAKVNQDIRANLLVEHLVALLKREEGERKEFLTFGSRTYDSNLSGRVSGSAAWRSDRGEIGDRPLSPAPVINKTLLEISPSTINQVRMVGSCGLAGHTIQLTPDRTDQVGAFWLSEPIDILSEGGFVCTFKFRINKDGADGMAFVLQNDSLNALGIGGCGLGYQGIKNSIAIEFDTYRSSDHCRDPNDNHISIQSRGREENSAHHRFSLALGNPSRKLNDGQEHECYITYSLEKKQISVWVDSQYVIQNHSIDIPNLIALKDSRLAYIGMTAATGGLKQSHTITKFIIGK</sequence>
<evidence type="ECO:0000256" key="3">
    <source>
        <dbReference type="ARBA" id="ARBA00022833"/>
    </source>
</evidence>
<dbReference type="Pfam" id="PF01841">
    <property type="entry name" value="Transglut_core"/>
    <property type="match status" value="1"/>
</dbReference>
<feature type="domain" description="Transglutaminase-like" evidence="4">
    <location>
        <begin position="210"/>
        <end position="263"/>
    </location>
</feature>
<dbReference type="PANTHER" id="PTHR12143:SF19">
    <property type="entry name" value="PEPTIDE-N(4)-(N-ACETYL-BETA-GLUCOSAMINYL)ASPARAGINE AMIDASE"/>
    <property type="match status" value="1"/>
</dbReference>
<evidence type="ECO:0000259" key="4">
    <source>
        <dbReference type="SMART" id="SM00460"/>
    </source>
</evidence>
<dbReference type="CDD" id="cd01951">
    <property type="entry name" value="lectin_L-type"/>
    <property type="match status" value="1"/>
</dbReference>
<dbReference type="Gene3D" id="3.10.620.30">
    <property type="match status" value="1"/>
</dbReference>
<dbReference type="GO" id="GO:0005829">
    <property type="term" value="C:cytosol"/>
    <property type="evidence" value="ECO:0007669"/>
    <property type="project" value="TreeGrafter"/>
</dbReference>
<dbReference type="InterPro" id="IPR013320">
    <property type="entry name" value="ConA-like_dom_sf"/>
</dbReference>
<dbReference type="InterPro" id="IPR050883">
    <property type="entry name" value="PNGase"/>
</dbReference>
<dbReference type="AlphaFoldDB" id="A0A8J4Q112"/>
<comment type="similarity">
    <text evidence="1">Belongs to the transglutaminase-like superfamily. PNGase family.</text>
</comment>
<name>A0A8J4Q112_9MYCE</name>
<organism evidence="5 6">
    <name type="scientific">Polysphondylium violaceum</name>
    <dbReference type="NCBI Taxonomy" id="133409"/>
    <lineage>
        <taxon>Eukaryota</taxon>
        <taxon>Amoebozoa</taxon>
        <taxon>Evosea</taxon>
        <taxon>Eumycetozoa</taxon>
        <taxon>Dictyostelia</taxon>
        <taxon>Dictyosteliales</taxon>
        <taxon>Dictyosteliaceae</taxon>
        <taxon>Polysphondylium</taxon>
    </lineage>
</organism>
<dbReference type="PANTHER" id="PTHR12143">
    <property type="entry name" value="PEPTIDE N-GLYCANASE PNGASE -RELATED"/>
    <property type="match status" value="1"/>
</dbReference>
<dbReference type="SMART" id="SM00460">
    <property type="entry name" value="TGc"/>
    <property type="match status" value="1"/>
</dbReference>
<dbReference type="Gene3D" id="3.10.20.90">
    <property type="entry name" value="Phosphatidylinositol 3-kinase Catalytic Subunit, Chain A, domain 1"/>
    <property type="match status" value="1"/>
</dbReference>
<dbReference type="GO" id="GO:0005634">
    <property type="term" value="C:nucleus"/>
    <property type="evidence" value="ECO:0007669"/>
    <property type="project" value="TreeGrafter"/>
</dbReference>
<dbReference type="GO" id="GO:0046872">
    <property type="term" value="F:metal ion binding"/>
    <property type="evidence" value="ECO:0007669"/>
    <property type="project" value="UniProtKB-KW"/>
</dbReference>
<evidence type="ECO:0000256" key="2">
    <source>
        <dbReference type="ARBA" id="ARBA00022723"/>
    </source>
</evidence>
<evidence type="ECO:0000313" key="6">
    <source>
        <dbReference type="Proteomes" id="UP000695562"/>
    </source>
</evidence>
<keyword evidence="3" id="KW-0862">Zinc</keyword>
<comment type="caution">
    <text evidence="5">The sequence shown here is derived from an EMBL/GenBank/DDBJ whole genome shotgun (WGS) entry which is preliminary data.</text>
</comment>
<evidence type="ECO:0000256" key="1">
    <source>
        <dbReference type="ARBA" id="ARBA00009390"/>
    </source>
</evidence>
<dbReference type="GO" id="GO:0000224">
    <property type="term" value="F:peptide-N4-(N-acetyl-beta-glucosaminyl)asparagine amidase activity"/>
    <property type="evidence" value="ECO:0007669"/>
    <property type="project" value="TreeGrafter"/>
</dbReference>
<dbReference type="SUPFAM" id="SSF54001">
    <property type="entry name" value="Cysteine proteinases"/>
    <property type="match status" value="1"/>
</dbReference>
<keyword evidence="6" id="KW-1185">Reference proteome</keyword>
<dbReference type="OrthoDB" id="409136at2759"/>
<dbReference type="Proteomes" id="UP000695562">
    <property type="component" value="Unassembled WGS sequence"/>
</dbReference>
<dbReference type="InterPro" id="IPR056573">
    <property type="entry name" value="Lectin_L-type_dom"/>
</dbReference>
<dbReference type="InterPro" id="IPR038765">
    <property type="entry name" value="Papain-like_cys_pep_sf"/>
</dbReference>
<dbReference type="GO" id="GO:0006516">
    <property type="term" value="P:glycoprotein catabolic process"/>
    <property type="evidence" value="ECO:0007669"/>
    <property type="project" value="TreeGrafter"/>
</dbReference>
<dbReference type="Pfam" id="PF18483">
    <property type="entry name" value="Lectin_L-type_dom"/>
    <property type="match status" value="1"/>
</dbReference>
<dbReference type="SUPFAM" id="SSF49899">
    <property type="entry name" value="Concanavalin A-like lectins/glucanases"/>
    <property type="match status" value="1"/>
</dbReference>
<dbReference type="InterPro" id="IPR029071">
    <property type="entry name" value="Ubiquitin-like_domsf"/>
</dbReference>
<dbReference type="InterPro" id="IPR002931">
    <property type="entry name" value="Transglutaminase-like"/>
</dbReference>
<keyword evidence="2" id="KW-0479">Metal-binding</keyword>
<dbReference type="Gene3D" id="2.60.120.200">
    <property type="match status" value="1"/>
</dbReference>
<proteinExistence type="inferred from homology"/>
<dbReference type="Gene3D" id="2.20.25.10">
    <property type="match status" value="1"/>
</dbReference>
<gene>
    <name evidence="5" type="ORF">CYY_000717</name>
</gene>
<reference evidence="5" key="1">
    <citation type="submission" date="2020-01" db="EMBL/GenBank/DDBJ databases">
        <title>Development of genomics and gene disruption for Polysphondylium violaceum indicates a role for the polyketide synthase stlB in stalk morphogenesis.</title>
        <authorList>
            <person name="Narita B."/>
            <person name="Kawabe Y."/>
            <person name="Kin K."/>
            <person name="Saito T."/>
            <person name="Gibbs R."/>
            <person name="Kuspa A."/>
            <person name="Muzny D."/>
            <person name="Queller D."/>
            <person name="Richards S."/>
            <person name="Strassman J."/>
            <person name="Sucgang R."/>
            <person name="Worley K."/>
            <person name="Schaap P."/>
        </authorList>
    </citation>
    <scope>NUCLEOTIDE SEQUENCE</scope>
    <source>
        <strain evidence="5">QSvi11</strain>
    </source>
</reference>
<protein>
    <recommendedName>
        <fullName evidence="4">Transglutaminase-like domain-containing protein</fullName>
    </recommendedName>
</protein>
<evidence type="ECO:0000313" key="5">
    <source>
        <dbReference type="EMBL" id="KAF2077993.1"/>
    </source>
</evidence>